<proteinExistence type="predicted"/>
<dbReference type="RefSeq" id="WP_063696289.1">
    <property type="nucleotide sequence ID" value="NZ_LUUB01000018.1"/>
</dbReference>
<dbReference type="Proteomes" id="UP000076959">
    <property type="component" value="Unassembled WGS sequence"/>
</dbReference>
<dbReference type="EMBL" id="LUUB01000018">
    <property type="protein sequence ID" value="OAF16105.1"/>
    <property type="molecule type" value="Genomic_DNA"/>
</dbReference>
<keyword evidence="2" id="KW-1185">Reference proteome</keyword>
<gene>
    <name evidence="1" type="ORF">AYJ54_38960</name>
</gene>
<name>A0A176Z8H6_9BRAD</name>
<dbReference type="OrthoDB" id="8240455at2"/>
<protein>
    <submittedName>
        <fullName evidence="1">Uncharacterized protein</fullName>
    </submittedName>
</protein>
<evidence type="ECO:0000313" key="1">
    <source>
        <dbReference type="EMBL" id="OAF16105.1"/>
    </source>
</evidence>
<comment type="caution">
    <text evidence="1">The sequence shown here is derived from an EMBL/GenBank/DDBJ whole genome shotgun (WGS) entry which is preliminary data.</text>
</comment>
<reference evidence="1 2" key="1">
    <citation type="submission" date="2016-03" db="EMBL/GenBank/DDBJ databases">
        <title>Draft Genome Sequence of the Strain BR 10245 (Bradyrhizobium sp.) isolated from nodules of Centrolobium paraense.</title>
        <authorList>
            <person name="Simoes-Araujo J.L.Sr."/>
            <person name="Barauna A.C."/>
            <person name="Silva K."/>
            <person name="Zilli J.E."/>
        </authorList>
    </citation>
    <scope>NUCLEOTIDE SEQUENCE [LARGE SCALE GENOMIC DNA]</scope>
    <source>
        <strain evidence="1 2">BR 10245</strain>
    </source>
</reference>
<evidence type="ECO:0000313" key="2">
    <source>
        <dbReference type="Proteomes" id="UP000076959"/>
    </source>
</evidence>
<dbReference type="AlphaFoldDB" id="A0A176Z8H6"/>
<sequence>MAEGDPIRIIPHRGVDDDCGSLEVWFADGRKSVRFYWDNLVSRRLSGNTLTREQAIEKATALARAEIDKLDNPE</sequence>
<accession>A0A176Z8H6</accession>
<organism evidence="1 2">
    <name type="scientific">Bradyrhizobium centrolobii</name>
    <dbReference type="NCBI Taxonomy" id="1505087"/>
    <lineage>
        <taxon>Bacteria</taxon>
        <taxon>Pseudomonadati</taxon>
        <taxon>Pseudomonadota</taxon>
        <taxon>Alphaproteobacteria</taxon>
        <taxon>Hyphomicrobiales</taxon>
        <taxon>Nitrobacteraceae</taxon>
        <taxon>Bradyrhizobium</taxon>
    </lineage>
</organism>